<dbReference type="EMBL" id="MSKX01000007">
    <property type="protein sequence ID" value="OLO85484.1"/>
    <property type="molecule type" value="Genomic_DNA"/>
</dbReference>
<sequence>MSFKASHWAVHEVQNLKPQERLLLLILAEHTDDRDCVWPSQDRLADKMGISLPTLRRCLRRLEKLGLLTVMDEPADTPRTTDVYQLHVGATPDWGALKDSSRGSHSTRPHGQGESASKPMGQHVKVHKGKVTARKVSEVVNYVTHLTLAISTLSDTLSSWFS</sequence>
<dbReference type="Proteomes" id="UP000186781">
    <property type="component" value="Unassembled WGS sequence"/>
</dbReference>
<evidence type="ECO:0000313" key="2">
    <source>
        <dbReference type="EMBL" id="OLO85484.1"/>
    </source>
</evidence>
<gene>
    <name evidence="2" type="ORF">BKH13_01955</name>
</gene>
<keyword evidence="3" id="KW-1185">Reference proteome</keyword>
<dbReference type="SUPFAM" id="SSF46785">
    <property type="entry name" value="Winged helix' DNA-binding domain"/>
    <property type="match status" value="1"/>
</dbReference>
<dbReference type="Pfam" id="PF13730">
    <property type="entry name" value="HTH_36"/>
    <property type="match status" value="1"/>
</dbReference>
<comment type="caution">
    <text evidence="2">The sequence shown here is derived from an EMBL/GenBank/DDBJ whole genome shotgun (WGS) entry which is preliminary data.</text>
</comment>
<dbReference type="InterPro" id="IPR036388">
    <property type="entry name" value="WH-like_DNA-bd_sf"/>
</dbReference>
<dbReference type="Gene3D" id="1.10.10.10">
    <property type="entry name" value="Winged helix-like DNA-binding domain superfamily/Winged helix DNA-binding domain"/>
    <property type="match status" value="1"/>
</dbReference>
<accession>A0ABX3F481</accession>
<evidence type="ECO:0000256" key="1">
    <source>
        <dbReference type="SAM" id="MobiDB-lite"/>
    </source>
</evidence>
<evidence type="ECO:0008006" key="4">
    <source>
        <dbReference type="Google" id="ProtNLM"/>
    </source>
</evidence>
<dbReference type="InterPro" id="IPR036390">
    <property type="entry name" value="WH_DNA-bd_sf"/>
</dbReference>
<evidence type="ECO:0000313" key="3">
    <source>
        <dbReference type="Proteomes" id="UP000186781"/>
    </source>
</evidence>
<organism evidence="2 3">
    <name type="scientific">Actinomyces naeslundii</name>
    <dbReference type="NCBI Taxonomy" id="1655"/>
    <lineage>
        <taxon>Bacteria</taxon>
        <taxon>Bacillati</taxon>
        <taxon>Actinomycetota</taxon>
        <taxon>Actinomycetes</taxon>
        <taxon>Actinomycetales</taxon>
        <taxon>Actinomycetaceae</taxon>
        <taxon>Actinomyces</taxon>
    </lineage>
</organism>
<name>A0ABX3F481_ACTNA</name>
<reference evidence="2 3" key="1">
    <citation type="submission" date="2016-12" db="EMBL/GenBank/DDBJ databases">
        <title>Genomic comparison of strains in the 'Actinomyces naeslundii' group.</title>
        <authorList>
            <person name="Mughal S.R."/>
            <person name="Do T."/>
            <person name="Gilbert S.C."/>
            <person name="Witherden E.A."/>
            <person name="Didelot X."/>
            <person name="Beighton D."/>
        </authorList>
    </citation>
    <scope>NUCLEOTIDE SEQUENCE [LARGE SCALE GENOMIC DNA]</scope>
    <source>
        <strain evidence="2 3">WE6B-3</strain>
    </source>
</reference>
<dbReference type="RefSeq" id="WP_075409630.1">
    <property type="nucleotide sequence ID" value="NZ_JAPWCK010000002.1"/>
</dbReference>
<proteinExistence type="predicted"/>
<protein>
    <recommendedName>
        <fullName evidence="4">Helix-turn-helix domain-containing protein</fullName>
    </recommendedName>
</protein>
<feature type="region of interest" description="Disordered" evidence="1">
    <location>
        <begin position="94"/>
        <end position="130"/>
    </location>
</feature>